<feature type="region of interest" description="Disordered" evidence="1">
    <location>
        <begin position="59"/>
        <end position="109"/>
    </location>
</feature>
<comment type="caution">
    <text evidence="2">The sequence shown here is derived from an EMBL/GenBank/DDBJ whole genome shotgun (WGS) entry which is preliminary data.</text>
</comment>
<evidence type="ECO:0000313" key="2">
    <source>
        <dbReference type="EMBL" id="CAD6993853.1"/>
    </source>
</evidence>
<accession>A0A811U936</accession>
<proteinExistence type="predicted"/>
<gene>
    <name evidence="2" type="ORF">CCAP1982_LOCUS2649</name>
</gene>
<reference evidence="2" key="1">
    <citation type="submission" date="2020-11" db="EMBL/GenBank/DDBJ databases">
        <authorList>
            <person name="Whitehead M."/>
        </authorList>
    </citation>
    <scope>NUCLEOTIDE SEQUENCE</scope>
    <source>
        <strain evidence="2">EGII</strain>
    </source>
</reference>
<sequence>MTLKISSRAKPHRIRYTEEDVLKQIGQREQKLNKRNMKRNSFIARPCNTYPSSDAWTTRYRKLQQQQQQQHSLSHELTASKHATLLSNANSRPHNSLASPRLISPPLISSRLTSPPALVDCG</sequence>
<feature type="non-terminal residue" evidence="2">
    <location>
        <position position="122"/>
    </location>
</feature>
<evidence type="ECO:0000256" key="1">
    <source>
        <dbReference type="SAM" id="MobiDB-lite"/>
    </source>
</evidence>
<organism evidence="2 3">
    <name type="scientific">Ceratitis capitata</name>
    <name type="common">Mediterranean fruit fly</name>
    <name type="synonym">Tephritis capitata</name>
    <dbReference type="NCBI Taxonomy" id="7213"/>
    <lineage>
        <taxon>Eukaryota</taxon>
        <taxon>Metazoa</taxon>
        <taxon>Ecdysozoa</taxon>
        <taxon>Arthropoda</taxon>
        <taxon>Hexapoda</taxon>
        <taxon>Insecta</taxon>
        <taxon>Pterygota</taxon>
        <taxon>Neoptera</taxon>
        <taxon>Endopterygota</taxon>
        <taxon>Diptera</taxon>
        <taxon>Brachycera</taxon>
        <taxon>Muscomorpha</taxon>
        <taxon>Tephritoidea</taxon>
        <taxon>Tephritidae</taxon>
        <taxon>Ceratitis</taxon>
        <taxon>Ceratitis</taxon>
    </lineage>
</organism>
<name>A0A811U936_CERCA</name>
<feature type="compositionally biased region" description="Polar residues" evidence="1">
    <location>
        <begin position="85"/>
        <end position="94"/>
    </location>
</feature>
<dbReference type="AlphaFoldDB" id="A0A811U936"/>
<dbReference type="EMBL" id="CAJHJT010000001">
    <property type="protein sequence ID" value="CAD6993853.1"/>
    <property type="molecule type" value="Genomic_DNA"/>
</dbReference>
<keyword evidence="3" id="KW-1185">Reference proteome</keyword>
<evidence type="ECO:0000313" key="3">
    <source>
        <dbReference type="Proteomes" id="UP000606786"/>
    </source>
</evidence>
<dbReference type="Proteomes" id="UP000606786">
    <property type="component" value="Unassembled WGS sequence"/>
</dbReference>
<feature type="compositionally biased region" description="Low complexity" evidence="1">
    <location>
        <begin position="96"/>
        <end position="109"/>
    </location>
</feature>
<protein>
    <submittedName>
        <fullName evidence="2">(Mediterranean fruit fly) hypothetical protein</fullName>
    </submittedName>
</protein>